<dbReference type="InterPro" id="IPR036097">
    <property type="entry name" value="HisK_dim/P_sf"/>
</dbReference>
<accession>A0AAU8NA50</accession>
<feature type="transmembrane region" description="Helical" evidence="14">
    <location>
        <begin position="12"/>
        <end position="35"/>
    </location>
</feature>
<evidence type="ECO:0000259" key="16">
    <source>
        <dbReference type="PROSITE" id="PS50885"/>
    </source>
</evidence>
<dbReference type="PANTHER" id="PTHR45528">
    <property type="entry name" value="SENSOR HISTIDINE KINASE CPXA"/>
    <property type="match status" value="1"/>
</dbReference>
<dbReference type="SMART" id="SM00388">
    <property type="entry name" value="HisKA"/>
    <property type="match status" value="1"/>
</dbReference>
<gene>
    <name evidence="17" type="ORF">ABXS70_22070</name>
</gene>
<dbReference type="InterPro" id="IPR005467">
    <property type="entry name" value="His_kinase_dom"/>
</dbReference>
<dbReference type="GO" id="GO:0005886">
    <property type="term" value="C:plasma membrane"/>
    <property type="evidence" value="ECO:0007669"/>
    <property type="project" value="UniProtKB-SubCell"/>
</dbReference>
<evidence type="ECO:0000256" key="10">
    <source>
        <dbReference type="ARBA" id="ARBA00022840"/>
    </source>
</evidence>
<evidence type="ECO:0000256" key="6">
    <source>
        <dbReference type="ARBA" id="ARBA00022679"/>
    </source>
</evidence>
<dbReference type="CDD" id="cd00082">
    <property type="entry name" value="HisKA"/>
    <property type="match status" value="1"/>
</dbReference>
<dbReference type="SUPFAM" id="SSF47384">
    <property type="entry name" value="Homodimeric domain of signal transducing histidine kinase"/>
    <property type="match status" value="1"/>
</dbReference>
<evidence type="ECO:0000256" key="8">
    <source>
        <dbReference type="ARBA" id="ARBA00022741"/>
    </source>
</evidence>
<dbReference type="PROSITE" id="PS50109">
    <property type="entry name" value="HIS_KIN"/>
    <property type="match status" value="1"/>
</dbReference>
<keyword evidence="11 14" id="KW-1133">Transmembrane helix</keyword>
<keyword evidence="12" id="KW-0902">Two-component regulatory system</keyword>
<dbReference type="InterPro" id="IPR036890">
    <property type="entry name" value="HATPase_C_sf"/>
</dbReference>
<dbReference type="PANTHER" id="PTHR45528:SF1">
    <property type="entry name" value="SENSOR HISTIDINE KINASE CPXA"/>
    <property type="match status" value="1"/>
</dbReference>
<keyword evidence="10" id="KW-0067">ATP-binding</keyword>
<reference evidence="17" key="1">
    <citation type="submission" date="2024-05" db="EMBL/GenBank/DDBJ databases">
        <title>Draft genome assemblies of 36 bacteria isolated from hibernating arctic ground squirrels.</title>
        <authorList>
            <person name="McKee H."/>
            <person name="Mullen L."/>
            <person name="Drown D.M."/>
            <person name="Duddleston K.N."/>
        </authorList>
    </citation>
    <scope>NUCLEOTIDE SEQUENCE</scope>
    <source>
        <strain evidence="17">AN1007</strain>
    </source>
</reference>
<evidence type="ECO:0000313" key="17">
    <source>
        <dbReference type="EMBL" id="XCP93856.1"/>
    </source>
</evidence>
<evidence type="ECO:0000256" key="2">
    <source>
        <dbReference type="ARBA" id="ARBA00004651"/>
    </source>
</evidence>
<dbReference type="SUPFAM" id="SSF55874">
    <property type="entry name" value="ATPase domain of HSP90 chaperone/DNA topoisomerase II/histidine kinase"/>
    <property type="match status" value="1"/>
</dbReference>
<evidence type="ECO:0000256" key="4">
    <source>
        <dbReference type="ARBA" id="ARBA00022475"/>
    </source>
</evidence>
<evidence type="ECO:0000256" key="5">
    <source>
        <dbReference type="ARBA" id="ARBA00022553"/>
    </source>
</evidence>
<organism evidence="17">
    <name type="scientific">Paenibacillus sp. AN1007</name>
    <dbReference type="NCBI Taxonomy" id="3151385"/>
    <lineage>
        <taxon>Bacteria</taxon>
        <taxon>Bacillati</taxon>
        <taxon>Bacillota</taxon>
        <taxon>Bacilli</taxon>
        <taxon>Bacillales</taxon>
        <taxon>Paenibacillaceae</taxon>
        <taxon>Paenibacillus</taxon>
    </lineage>
</organism>
<keyword evidence="4" id="KW-1003">Cell membrane</keyword>
<dbReference type="Pfam" id="PF00512">
    <property type="entry name" value="HisKA"/>
    <property type="match status" value="1"/>
</dbReference>
<dbReference type="Gene3D" id="6.10.340.10">
    <property type="match status" value="1"/>
</dbReference>
<evidence type="ECO:0000256" key="9">
    <source>
        <dbReference type="ARBA" id="ARBA00022777"/>
    </source>
</evidence>
<evidence type="ECO:0000256" key="12">
    <source>
        <dbReference type="ARBA" id="ARBA00023012"/>
    </source>
</evidence>
<evidence type="ECO:0000256" key="11">
    <source>
        <dbReference type="ARBA" id="ARBA00022989"/>
    </source>
</evidence>
<feature type="domain" description="HAMP" evidence="16">
    <location>
        <begin position="172"/>
        <end position="224"/>
    </location>
</feature>
<dbReference type="EMBL" id="CP159992">
    <property type="protein sequence ID" value="XCP93856.1"/>
    <property type="molecule type" value="Genomic_DNA"/>
</dbReference>
<evidence type="ECO:0000256" key="1">
    <source>
        <dbReference type="ARBA" id="ARBA00000085"/>
    </source>
</evidence>
<dbReference type="InterPro" id="IPR050398">
    <property type="entry name" value="HssS/ArlS-like"/>
</dbReference>
<name>A0AAU8NA50_9BACL</name>
<protein>
    <recommendedName>
        <fullName evidence="3">histidine kinase</fullName>
        <ecNumber evidence="3">2.7.13.3</ecNumber>
    </recommendedName>
</protein>
<keyword evidence="6" id="KW-0808">Transferase</keyword>
<dbReference type="Gene3D" id="1.10.287.130">
    <property type="match status" value="1"/>
</dbReference>
<proteinExistence type="predicted"/>
<evidence type="ECO:0000256" key="13">
    <source>
        <dbReference type="ARBA" id="ARBA00023136"/>
    </source>
</evidence>
<feature type="domain" description="Histidine kinase" evidence="15">
    <location>
        <begin position="239"/>
        <end position="439"/>
    </location>
</feature>
<evidence type="ECO:0000256" key="7">
    <source>
        <dbReference type="ARBA" id="ARBA00022692"/>
    </source>
</evidence>
<keyword evidence="7 14" id="KW-0812">Transmembrane</keyword>
<sequence length="458" mass="53239">MNKLLIGKKLKLKLVLAIILSLIAAVGIFIVLQVVGETALDSYLNKSTFIENRQRDALERFQTMVSSEHLSAQDQDRLTEWIRGERYLELFMFEQDKLIYASNTEVNSAINEELLAQLLPSRTPITAVQFADKTVQIYLVGFYEYQYYNLLLVLTVFAALIAFIIIFLLIVNRKVSYIGKLEREIKILEGGNLDYRITVSGKDELSSLAWSIDEMRKSFVERLGSEERVRTANRELITAISHDLRTPLTILLGYMDIIELGKYKTQEDLHQYIHNSREKAYQIKILSDKLFEYFTVSSASEEEEVEFEIYDGRELIDQLLDEQLAVMEEFDVHIQPKHAEQPFLLEMNLVAIRRVFDNIFSNIKKYADRSHPVDIELCIRQQILIMTARNQIRPVDKTKDSSEIGLVSCQKIIDQHNGTLKVSRQADTFTLQIELPVIFNKEDRKSYWDQGNEEFRQK</sequence>
<evidence type="ECO:0000256" key="14">
    <source>
        <dbReference type="SAM" id="Phobius"/>
    </source>
</evidence>
<comment type="catalytic activity">
    <reaction evidence="1">
        <text>ATP + protein L-histidine = ADP + protein N-phospho-L-histidine.</text>
        <dbReference type="EC" id="2.7.13.3"/>
    </reaction>
</comment>
<dbReference type="SUPFAM" id="SSF158472">
    <property type="entry name" value="HAMP domain-like"/>
    <property type="match status" value="1"/>
</dbReference>
<keyword evidence="8" id="KW-0547">Nucleotide-binding</keyword>
<evidence type="ECO:0000259" key="15">
    <source>
        <dbReference type="PROSITE" id="PS50109"/>
    </source>
</evidence>
<dbReference type="InterPro" id="IPR003660">
    <property type="entry name" value="HAMP_dom"/>
</dbReference>
<comment type="subcellular location">
    <subcellularLocation>
        <location evidence="2">Cell membrane</location>
        <topology evidence="2">Multi-pass membrane protein</topology>
    </subcellularLocation>
</comment>
<dbReference type="GO" id="GO:0000155">
    <property type="term" value="F:phosphorelay sensor kinase activity"/>
    <property type="evidence" value="ECO:0007669"/>
    <property type="project" value="InterPro"/>
</dbReference>
<dbReference type="RefSeq" id="WP_366290896.1">
    <property type="nucleotide sequence ID" value="NZ_CP159992.1"/>
</dbReference>
<dbReference type="CDD" id="cd06225">
    <property type="entry name" value="HAMP"/>
    <property type="match status" value="1"/>
</dbReference>
<keyword evidence="13 14" id="KW-0472">Membrane</keyword>
<dbReference type="Gene3D" id="3.30.565.10">
    <property type="entry name" value="Histidine kinase-like ATPase, C-terminal domain"/>
    <property type="match status" value="1"/>
</dbReference>
<keyword evidence="9 17" id="KW-0418">Kinase</keyword>
<feature type="transmembrane region" description="Helical" evidence="14">
    <location>
        <begin position="147"/>
        <end position="171"/>
    </location>
</feature>
<keyword evidence="5" id="KW-0597">Phosphoprotein</keyword>
<dbReference type="Pfam" id="PF00672">
    <property type="entry name" value="HAMP"/>
    <property type="match status" value="1"/>
</dbReference>
<dbReference type="PROSITE" id="PS50885">
    <property type="entry name" value="HAMP"/>
    <property type="match status" value="1"/>
</dbReference>
<dbReference type="InterPro" id="IPR003661">
    <property type="entry name" value="HisK_dim/P_dom"/>
</dbReference>
<dbReference type="AlphaFoldDB" id="A0AAU8NA50"/>
<dbReference type="GO" id="GO:0005524">
    <property type="term" value="F:ATP binding"/>
    <property type="evidence" value="ECO:0007669"/>
    <property type="project" value="UniProtKB-KW"/>
</dbReference>
<evidence type="ECO:0000256" key="3">
    <source>
        <dbReference type="ARBA" id="ARBA00012438"/>
    </source>
</evidence>
<dbReference type="EC" id="2.7.13.3" evidence="3"/>